<dbReference type="InterPro" id="IPR012341">
    <property type="entry name" value="6hp_glycosidase-like_sf"/>
</dbReference>
<keyword evidence="2" id="KW-0378">Hydrolase</keyword>
<protein>
    <submittedName>
        <fullName evidence="2">Glycoside hydrolase family 15 protein</fullName>
    </submittedName>
</protein>
<dbReference type="PANTHER" id="PTHR31616:SF0">
    <property type="entry name" value="GLUCAN 1,4-ALPHA-GLUCOSIDASE"/>
    <property type="match status" value="1"/>
</dbReference>
<feature type="domain" description="GH15-like" evidence="1">
    <location>
        <begin position="25"/>
        <end position="291"/>
    </location>
</feature>
<dbReference type="EMBL" id="JBHTCH010000001">
    <property type="protein sequence ID" value="MFC7359101.1"/>
    <property type="molecule type" value="Genomic_DNA"/>
</dbReference>
<keyword evidence="3" id="KW-1185">Reference proteome</keyword>
<dbReference type="Proteomes" id="UP001596524">
    <property type="component" value="Unassembled WGS sequence"/>
</dbReference>
<dbReference type="InterPro" id="IPR008928">
    <property type="entry name" value="6-hairpin_glycosidase_sf"/>
</dbReference>
<organism evidence="2 3">
    <name type="scientific">Nocardioides astragali</name>
    <dbReference type="NCBI Taxonomy" id="1776736"/>
    <lineage>
        <taxon>Bacteria</taxon>
        <taxon>Bacillati</taxon>
        <taxon>Actinomycetota</taxon>
        <taxon>Actinomycetes</taxon>
        <taxon>Propionibacteriales</taxon>
        <taxon>Nocardioidaceae</taxon>
        <taxon>Nocardioides</taxon>
    </lineage>
</organism>
<gene>
    <name evidence="2" type="ORF">ACFQO6_02385</name>
</gene>
<dbReference type="PANTHER" id="PTHR31616">
    <property type="entry name" value="TREHALASE"/>
    <property type="match status" value="1"/>
</dbReference>
<evidence type="ECO:0000259" key="1">
    <source>
        <dbReference type="Pfam" id="PF00723"/>
    </source>
</evidence>
<name>A0ABW2MVV3_9ACTN</name>
<dbReference type="InterPro" id="IPR011613">
    <property type="entry name" value="GH15-like"/>
</dbReference>
<dbReference type="Pfam" id="PF00723">
    <property type="entry name" value="Glyco_hydro_15"/>
    <property type="match status" value="1"/>
</dbReference>
<dbReference type="RefSeq" id="WP_255890119.1">
    <property type="nucleotide sequence ID" value="NZ_JAFMZM010000003.1"/>
</dbReference>
<evidence type="ECO:0000313" key="2">
    <source>
        <dbReference type="EMBL" id="MFC7359101.1"/>
    </source>
</evidence>
<dbReference type="Gene3D" id="1.50.10.10">
    <property type="match status" value="1"/>
</dbReference>
<dbReference type="GO" id="GO:0016787">
    <property type="term" value="F:hydrolase activity"/>
    <property type="evidence" value="ECO:0007669"/>
    <property type="project" value="UniProtKB-KW"/>
</dbReference>
<sequence>MDGPVNPLDGIPGRWRPLADRSAELLRSHQDPGGAWPASPVFGPYQYSWFRDGSFIADGASAAGLHDEAGRFHAWCSRILERERPAVERVLAMLADGREPADSDYLPARYNLDGTRHEDDWWNFQVDGYGTWLWALERHLARASAGEATAYAAGIETAVRYLVATGTGTCRDWWEESRDQTHVATLAGVAGGMRAAVRMGTLPDGLVPQALTVAERCVSLIRAEGVHDGHLVKWLGGTDVDASLLAVAALYDVLPLDDPVVTATVAAIEAVLVEGGVHRYTADTFYGGGQWPVLAALLARHHARAGSPERATELLDWVVSTADPGLLLPEQVAPLLAGEVLAEWLERWGPPAHPLLWSHGMFLAGVAAHVPGSVRAPRSAQHLDL</sequence>
<comment type="caution">
    <text evidence="2">The sequence shown here is derived from an EMBL/GenBank/DDBJ whole genome shotgun (WGS) entry which is preliminary data.</text>
</comment>
<accession>A0ABW2MVV3</accession>
<proteinExistence type="predicted"/>
<reference evidence="3" key="1">
    <citation type="journal article" date="2019" name="Int. J. Syst. Evol. Microbiol.">
        <title>The Global Catalogue of Microorganisms (GCM) 10K type strain sequencing project: providing services to taxonomists for standard genome sequencing and annotation.</title>
        <authorList>
            <consortium name="The Broad Institute Genomics Platform"/>
            <consortium name="The Broad Institute Genome Sequencing Center for Infectious Disease"/>
            <person name="Wu L."/>
            <person name="Ma J."/>
        </authorList>
    </citation>
    <scope>NUCLEOTIDE SEQUENCE [LARGE SCALE GENOMIC DNA]</scope>
    <source>
        <strain evidence="3">FCH27</strain>
    </source>
</reference>
<evidence type="ECO:0000313" key="3">
    <source>
        <dbReference type="Proteomes" id="UP001596524"/>
    </source>
</evidence>
<dbReference type="SUPFAM" id="SSF48208">
    <property type="entry name" value="Six-hairpin glycosidases"/>
    <property type="match status" value="1"/>
</dbReference>